<organism evidence="1 2">
    <name type="scientific">Gossypium davidsonii</name>
    <name type="common">Davidson's cotton</name>
    <name type="synonym">Gossypium klotzschianum subsp. davidsonii</name>
    <dbReference type="NCBI Taxonomy" id="34287"/>
    <lineage>
        <taxon>Eukaryota</taxon>
        <taxon>Viridiplantae</taxon>
        <taxon>Streptophyta</taxon>
        <taxon>Embryophyta</taxon>
        <taxon>Tracheophyta</taxon>
        <taxon>Spermatophyta</taxon>
        <taxon>Magnoliopsida</taxon>
        <taxon>eudicotyledons</taxon>
        <taxon>Gunneridae</taxon>
        <taxon>Pentapetalae</taxon>
        <taxon>rosids</taxon>
        <taxon>malvids</taxon>
        <taxon>Malvales</taxon>
        <taxon>Malvaceae</taxon>
        <taxon>Malvoideae</taxon>
        <taxon>Gossypium</taxon>
    </lineage>
</organism>
<accession>A0A7J8RGZ4</accession>
<evidence type="ECO:0000313" key="2">
    <source>
        <dbReference type="Proteomes" id="UP000593561"/>
    </source>
</evidence>
<feature type="non-terminal residue" evidence="1">
    <location>
        <position position="34"/>
    </location>
</feature>
<gene>
    <name evidence="1" type="ORF">Godav_013542</name>
</gene>
<reference evidence="1 2" key="1">
    <citation type="journal article" date="2019" name="Genome Biol. Evol.">
        <title>Insights into the evolution of the New World diploid cottons (Gossypium, subgenus Houzingenia) based on genome sequencing.</title>
        <authorList>
            <person name="Grover C.E."/>
            <person name="Arick M.A. 2nd"/>
            <person name="Thrash A."/>
            <person name="Conover J.L."/>
            <person name="Sanders W.S."/>
            <person name="Peterson D.G."/>
            <person name="Frelichowski J.E."/>
            <person name="Scheffler J.A."/>
            <person name="Scheffler B.E."/>
            <person name="Wendel J.F."/>
        </authorList>
    </citation>
    <scope>NUCLEOTIDE SEQUENCE [LARGE SCALE GENOMIC DNA]</scope>
    <source>
        <strain evidence="1">27</strain>
        <tissue evidence="1">Leaf</tissue>
    </source>
</reference>
<dbReference type="AlphaFoldDB" id="A0A7J8RGZ4"/>
<protein>
    <submittedName>
        <fullName evidence="1">Uncharacterized protein</fullName>
    </submittedName>
</protein>
<comment type="caution">
    <text evidence="1">The sequence shown here is derived from an EMBL/GenBank/DDBJ whole genome shotgun (WGS) entry which is preliminary data.</text>
</comment>
<proteinExistence type="predicted"/>
<keyword evidence="2" id="KW-1185">Reference proteome</keyword>
<evidence type="ECO:0000313" key="1">
    <source>
        <dbReference type="EMBL" id="MBA0613021.1"/>
    </source>
</evidence>
<dbReference type="Proteomes" id="UP000593561">
    <property type="component" value="Unassembled WGS sequence"/>
</dbReference>
<sequence>MSGALNPSLPFLERWIQSPSIRALRSDLLWHSSL</sequence>
<name>A0A7J8RGZ4_GOSDV</name>
<dbReference type="EMBL" id="JABFAC010000005">
    <property type="protein sequence ID" value="MBA0613021.1"/>
    <property type="molecule type" value="Genomic_DNA"/>
</dbReference>